<evidence type="ECO:0000256" key="1">
    <source>
        <dbReference type="SAM" id="MobiDB-lite"/>
    </source>
</evidence>
<organism evidence="2 3">
    <name type="scientific">Marchantia polymorpha</name>
    <name type="common">Common liverwort</name>
    <name type="synonym">Marchantia aquatica</name>
    <dbReference type="NCBI Taxonomy" id="3197"/>
    <lineage>
        <taxon>Eukaryota</taxon>
        <taxon>Viridiplantae</taxon>
        <taxon>Streptophyta</taxon>
        <taxon>Embryophyta</taxon>
        <taxon>Marchantiophyta</taxon>
        <taxon>Marchantiopsida</taxon>
        <taxon>Marchantiidae</taxon>
        <taxon>Marchantiales</taxon>
        <taxon>Marchantiaceae</taxon>
        <taxon>Marchantia</taxon>
    </lineage>
</organism>
<evidence type="ECO:0000313" key="3">
    <source>
        <dbReference type="Proteomes" id="UP000244005"/>
    </source>
</evidence>
<dbReference type="Pfam" id="PF08855">
    <property type="entry name" value="DUF1825"/>
    <property type="match status" value="1"/>
</dbReference>
<feature type="region of interest" description="Disordered" evidence="1">
    <location>
        <begin position="27"/>
        <end position="48"/>
    </location>
</feature>
<dbReference type="InterPro" id="IPR014954">
    <property type="entry name" value="DUF1825"/>
</dbReference>
<dbReference type="Gramene" id="Mp4g11130.1">
    <property type="protein sequence ID" value="Mp4g11130.1.cds"/>
    <property type="gene ID" value="Mp4g11130"/>
</dbReference>
<dbReference type="Proteomes" id="UP000244005">
    <property type="component" value="Unassembled WGS sequence"/>
</dbReference>
<accession>A0A2R6XJX4</accession>
<proteinExistence type="predicted"/>
<dbReference type="EMBL" id="KZ772683">
    <property type="protein sequence ID" value="PTQ46418.1"/>
    <property type="molecule type" value="Genomic_DNA"/>
</dbReference>
<dbReference type="OMA" id="WQIFYKR"/>
<dbReference type="AlphaFoldDB" id="A0A2R6XJX4"/>
<protein>
    <submittedName>
        <fullName evidence="2">Uncharacterized protein</fullName>
    </submittedName>
</protein>
<dbReference type="OrthoDB" id="10263385at2759"/>
<sequence length="190" mass="21263">MASAALPRVVSFTREFATAYLRDLTGRGNTSSSSLSMSRSRSRGSNANVSNDCRLRGFSALQIQGGIRRNRAVVSMCVGMSGDDSFFKSSVVQNEIGRLQADYKNLLQIGRKYGQFDREGKKYYIEEMRTLIERWQIFYKRMELSDDFTAKLCAKQLKTSGGPLGLSNVELVTALYVALDDMHRDADEGL</sequence>
<keyword evidence="3" id="KW-1185">Reference proteome</keyword>
<evidence type="ECO:0000313" key="2">
    <source>
        <dbReference type="EMBL" id="PTQ46418.1"/>
    </source>
</evidence>
<name>A0A2R6XJX4_MARPO</name>
<gene>
    <name evidence="2" type="ORF">MARPO_0011s0098</name>
</gene>
<reference evidence="3" key="1">
    <citation type="journal article" date="2017" name="Cell">
        <title>Insights into land plant evolution garnered from the Marchantia polymorpha genome.</title>
        <authorList>
            <person name="Bowman J.L."/>
            <person name="Kohchi T."/>
            <person name="Yamato K.T."/>
            <person name="Jenkins J."/>
            <person name="Shu S."/>
            <person name="Ishizaki K."/>
            <person name="Yamaoka S."/>
            <person name="Nishihama R."/>
            <person name="Nakamura Y."/>
            <person name="Berger F."/>
            <person name="Adam C."/>
            <person name="Aki S.S."/>
            <person name="Althoff F."/>
            <person name="Araki T."/>
            <person name="Arteaga-Vazquez M.A."/>
            <person name="Balasubrmanian S."/>
            <person name="Barry K."/>
            <person name="Bauer D."/>
            <person name="Boehm C.R."/>
            <person name="Briginshaw L."/>
            <person name="Caballero-Perez J."/>
            <person name="Catarino B."/>
            <person name="Chen F."/>
            <person name="Chiyoda S."/>
            <person name="Chovatia M."/>
            <person name="Davies K.M."/>
            <person name="Delmans M."/>
            <person name="Demura T."/>
            <person name="Dierschke T."/>
            <person name="Dolan L."/>
            <person name="Dorantes-Acosta A.E."/>
            <person name="Eklund D.M."/>
            <person name="Florent S.N."/>
            <person name="Flores-Sandoval E."/>
            <person name="Fujiyama A."/>
            <person name="Fukuzawa H."/>
            <person name="Galik B."/>
            <person name="Grimanelli D."/>
            <person name="Grimwood J."/>
            <person name="Grossniklaus U."/>
            <person name="Hamada T."/>
            <person name="Haseloff J."/>
            <person name="Hetherington A.J."/>
            <person name="Higo A."/>
            <person name="Hirakawa Y."/>
            <person name="Hundley H.N."/>
            <person name="Ikeda Y."/>
            <person name="Inoue K."/>
            <person name="Inoue S.I."/>
            <person name="Ishida S."/>
            <person name="Jia Q."/>
            <person name="Kakita M."/>
            <person name="Kanazawa T."/>
            <person name="Kawai Y."/>
            <person name="Kawashima T."/>
            <person name="Kennedy M."/>
            <person name="Kinose K."/>
            <person name="Kinoshita T."/>
            <person name="Kohara Y."/>
            <person name="Koide E."/>
            <person name="Komatsu K."/>
            <person name="Kopischke S."/>
            <person name="Kubo M."/>
            <person name="Kyozuka J."/>
            <person name="Lagercrantz U."/>
            <person name="Lin S.S."/>
            <person name="Lindquist E."/>
            <person name="Lipzen A.M."/>
            <person name="Lu C.W."/>
            <person name="De Luna E."/>
            <person name="Martienssen R.A."/>
            <person name="Minamino N."/>
            <person name="Mizutani M."/>
            <person name="Mizutani M."/>
            <person name="Mochizuki N."/>
            <person name="Monte I."/>
            <person name="Mosher R."/>
            <person name="Nagasaki H."/>
            <person name="Nakagami H."/>
            <person name="Naramoto S."/>
            <person name="Nishitani K."/>
            <person name="Ohtani M."/>
            <person name="Okamoto T."/>
            <person name="Okumura M."/>
            <person name="Phillips J."/>
            <person name="Pollak B."/>
            <person name="Reinders A."/>
            <person name="Rovekamp M."/>
            <person name="Sano R."/>
            <person name="Sawa S."/>
            <person name="Schmid M.W."/>
            <person name="Shirakawa M."/>
            <person name="Solano R."/>
            <person name="Spunde A."/>
            <person name="Suetsugu N."/>
            <person name="Sugano S."/>
            <person name="Sugiyama A."/>
            <person name="Sun R."/>
            <person name="Suzuki Y."/>
            <person name="Takenaka M."/>
            <person name="Takezawa D."/>
            <person name="Tomogane H."/>
            <person name="Tsuzuki M."/>
            <person name="Ueda T."/>
            <person name="Umeda M."/>
            <person name="Ward J.M."/>
            <person name="Watanabe Y."/>
            <person name="Yazaki K."/>
            <person name="Yokoyama R."/>
            <person name="Yoshitake Y."/>
            <person name="Yotsui I."/>
            <person name="Zachgo S."/>
            <person name="Schmutz J."/>
        </authorList>
    </citation>
    <scope>NUCLEOTIDE SEQUENCE [LARGE SCALE GENOMIC DNA]</scope>
    <source>
        <strain evidence="3">Tak-1</strain>
    </source>
</reference>